<dbReference type="PANTHER" id="PTHR12940:SF0">
    <property type="entry name" value="SPLICING FACTOR ESS-2 HOMOLOG"/>
    <property type="match status" value="1"/>
</dbReference>
<name>A0A7S2XBJ3_9EUKA</name>
<proteinExistence type="inferred from homology"/>
<comment type="subcellular location">
    <subcellularLocation>
        <location evidence="1">Nucleus</location>
    </subcellularLocation>
</comment>
<feature type="compositionally biased region" description="Basic and acidic residues" evidence="4">
    <location>
        <begin position="135"/>
        <end position="144"/>
    </location>
</feature>
<evidence type="ECO:0000256" key="1">
    <source>
        <dbReference type="ARBA" id="ARBA00004123"/>
    </source>
</evidence>
<organism evidence="5">
    <name type="scientific">Lotharella oceanica</name>
    <dbReference type="NCBI Taxonomy" id="641309"/>
    <lineage>
        <taxon>Eukaryota</taxon>
        <taxon>Sar</taxon>
        <taxon>Rhizaria</taxon>
        <taxon>Cercozoa</taxon>
        <taxon>Chlorarachniophyceae</taxon>
        <taxon>Lotharella</taxon>
    </lineage>
</organism>
<evidence type="ECO:0000256" key="4">
    <source>
        <dbReference type="SAM" id="MobiDB-lite"/>
    </source>
</evidence>
<comment type="similarity">
    <text evidence="2">Belongs to the ESS2 family.</text>
</comment>
<dbReference type="Pfam" id="PF09751">
    <property type="entry name" value="Es2"/>
    <property type="match status" value="2"/>
</dbReference>
<feature type="compositionally biased region" description="Basic and acidic residues" evidence="4">
    <location>
        <begin position="418"/>
        <end position="433"/>
    </location>
</feature>
<dbReference type="EMBL" id="HBHP01018099">
    <property type="protein sequence ID" value="CAD9766576.1"/>
    <property type="molecule type" value="Transcribed_RNA"/>
</dbReference>
<feature type="compositionally biased region" description="Low complexity" evidence="4">
    <location>
        <begin position="92"/>
        <end position="104"/>
    </location>
</feature>
<feature type="region of interest" description="Disordered" evidence="4">
    <location>
        <begin position="79"/>
        <end position="158"/>
    </location>
</feature>
<dbReference type="InterPro" id="IPR019148">
    <property type="entry name" value="Nuclear_protein_DGCR14_ESS-2"/>
</dbReference>
<gene>
    <name evidence="5" type="ORF">LSP00402_LOCUS11235</name>
</gene>
<feature type="compositionally biased region" description="Basic residues" evidence="4">
    <location>
        <begin position="383"/>
        <end position="392"/>
    </location>
</feature>
<evidence type="ECO:0000256" key="2">
    <source>
        <dbReference type="ARBA" id="ARBA00009072"/>
    </source>
</evidence>
<accession>A0A7S2XBJ3</accession>
<dbReference type="GO" id="GO:0071013">
    <property type="term" value="C:catalytic step 2 spliceosome"/>
    <property type="evidence" value="ECO:0007669"/>
    <property type="project" value="TreeGrafter"/>
</dbReference>
<protein>
    <submittedName>
        <fullName evidence="5">Uncharacterized protein</fullName>
    </submittedName>
</protein>
<sequence length="477" mass="52392">MTGPRKPVVKGSDAAAALPTTLVATEGNKNMVAARNYEFKAPKPKVRRKKIMDEDTYVSTMEYIIRRDYFPDLHRAEKTRLKTPGGGGTPGVGFTPRGTPTPGGAPSVGHRLRGDTPASQLKGTSFEDDTPLTRGDVDPLDKFEPGTPRTEASSSVVSIARKKSAKDLSLDQFCGTHTSEDNASFQDLLAKDRLKQKQKYWWLKEKDIQANQMAIKGCGDSSSTGRVKFWDYTNKNALMYVPDGLPPPKSIAASSSSSSSSFKPEKKTMAVNTRFPGTLEQQVVEDYLQANRPPSSTRPHHEGTPMIRGYKLMRTPSPSPSASGEAPIVTWGDVASTPMHLREEDPMDKQKDVDLTIQESVFRVPEMPKREKLGLKLGEQARIKRAKRKRSKTPLATPVRTPKGNKSVRMSPAAIRLMEARRRGGRLRSDDQLRASYGTPIRRSRPSSVRTSSSRRSTPGALTPGGGTPARSVIGRH</sequence>
<evidence type="ECO:0000313" key="5">
    <source>
        <dbReference type="EMBL" id="CAD9766576.1"/>
    </source>
</evidence>
<feature type="compositionally biased region" description="Low complexity" evidence="4">
    <location>
        <begin position="446"/>
        <end position="462"/>
    </location>
</feature>
<keyword evidence="3" id="KW-0539">Nucleus</keyword>
<dbReference type="PANTHER" id="PTHR12940">
    <property type="entry name" value="ES-2 PROTEIN - RELATED"/>
    <property type="match status" value="1"/>
</dbReference>
<reference evidence="5" key="1">
    <citation type="submission" date="2021-01" db="EMBL/GenBank/DDBJ databases">
        <authorList>
            <person name="Corre E."/>
            <person name="Pelletier E."/>
            <person name="Niang G."/>
            <person name="Scheremetjew M."/>
            <person name="Finn R."/>
            <person name="Kale V."/>
            <person name="Holt S."/>
            <person name="Cochrane G."/>
            <person name="Meng A."/>
            <person name="Brown T."/>
            <person name="Cohen L."/>
        </authorList>
    </citation>
    <scope>NUCLEOTIDE SEQUENCE</scope>
    <source>
        <strain evidence="5">CCMP622</strain>
    </source>
</reference>
<feature type="region of interest" description="Disordered" evidence="4">
    <location>
        <begin position="380"/>
        <end position="477"/>
    </location>
</feature>
<evidence type="ECO:0000256" key="3">
    <source>
        <dbReference type="ARBA" id="ARBA00023242"/>
    </source>
</evidence>
<dbReference type="AlphaFoldDB" id="A0A7S2XBJ3"/>